<dbReference type="AlphaFoldDB" id="A0A9Q0HDY5"/>
<reference evidence="1" key="1">
    <citation type="journal article" date="2023" name="Plant J.">
        <title>The genome of the king protea, Protea cynaroides.</title>
        <authorList>
            <person name="Chang J."/>
            <person name="Duong T.A."/>
            <person name="Schoeman C."/>
            <person name="Ma X."/>
            <person name="Roodt D."/>
            <person name="Barker N."/>
            <person name="Li Z."/>
            <person name="Van de Peer Y."/>
            <person name="Mizrachi E."/>
        </authorList>
    </citation>
    <scope>NUCLEOTIDE SEQUENCE</scope>
    <source>
        <tissue evidence="1">Young leaves</tissue>
    </source>
</reference>
<organism evidence="1 2">
    <name type="scientific">Protea cynaroides</name>
    <dbReference type="NCBI Taxonomy" id="273540"/>
    <lineage>
        <taxon>Eukaryota</taxon>
        <taxon>Viridiplantae</taxon>
        <taxon>Streptophyta</taxon>
        <taxon>Embryophyta</taxon>
        <taxon>Tracheophyta</taxon>
        <taxon>Spermatophyta</taxon>
        <taxon>Magnoliopsida</taxon>
        <taxon>Proteales</taxon>
        <taxon>Proteaceae</taxon>
        <taxon>Protea</taxon>
    </lineage>
</organism>
<protein>
    <submittedName>
        <fullName evidence="1">Uncharacterized protein</fullName>
    </submittedName>
</protein>
<dbReference type="EMBL" id="JAMYWD010000008">
    <property type="protein sequence ID" value="KAJ4962262.1"/>
    <property type="molecule type" value="Genomic_DNA"/>
</dbReference>
<dbReference type="Proteomes" id="UP001141806">
    <property type="component" value="Unassembled WGS sequence"/>
</dbReference>
<proteinExistence type="predicted"/>
<evidence type="ECO:0000313" key="1">
    <source>
        <dbReference type="EMBL" id="KAJ4962262.1"/>
    </source>
</evidence>
<keyword evidence="2" id="KW-1185">Reference proteome</keyword>
<sequence length="104" mass="11576">MNETRVLELVTVGSQYLSVTAPAQVVRCSAVWAALLNLSHLSLTPLHIIIVFVRLTVRISDHLVLSHLCPSLSSSIITNFRKKIPKKKKIPEKELSSKNPSLFC</sequence>
<evidence type="ECO:0000313" key="2">
    <source>
        <dbReference type="Proteomes" id="UP001141806"/>
    </source>
</evidence>
<name>A0A9Q0HDY5_9MAGN</name>
<comment type="caution">
    <text evidence="1">The sequence shown here is derived from an EMBL/GenBank/DDBJ whole genome shotgun (WGS) entry which is preliminary data.</text>
</comment>
<accession>A0A9Q0HDY5</accession>
<gene>
    <name evidence="1" type="ORF">NE237_022201</name>
</gene>